<dbReference type="RefSeq" id="WP_340276055.1">
    <property type="nucleotide sequence ID" value="NZ_JBAKIA010000013.1"/>
</dbReference>
<gene>
    <name evidence="2" type="ORF">V6575_17080</name>
</gene>
<evidence type="ECO:0000256" key="1">
    <source>
        <dbReference type="SAM" id="MobiDB-lite"/>
    </source>
</evidence>
<accession>A0ABU8TNR4</accession>
<keyword evidence="3" id="KW-1185">Reference proteome</keyword>
<dbReference type="EMBL" id="JBAKIA010000013">
    <property type="protein sequence ID" value="MEJ8475809.1"/>
    <property type="molecule type" value="Genomic_DNA"/>
</dbReference>
<organism evidence="2 3">
    <name type="scientific">Roseibium algae</name>
    <dbReference type="NCBI Taxonomy" id="3123038"/>
    <lineage>
        <taxon>Bacteria</taxon>
        <taxon>Pseudomonadati</taxon>
        <taxon>Pseudomonadota</taxon>
        <taxon>Alphaproteobacteria</taxon>
        <taxon>Hyphomicrobiales</taxon>
        <taxon>Stappiaceae</taxon>
        <taxon>Roseibium</taxon>
    </lineage>
</organism>
<comment type="caution">
    <text evidence="2">The sequence shown here is derived from an EMBL/GenBank/DDBJ whole genome shotgun (WGS) entry which is preliminary data.</text>
</comment>
<sequence>MPTTIERPPAANVVAHATEYPPDPERRKQEREEHSRNESRAQRHETETGSPSEAPAVLVDADHREDHLLDGVAAYRAAAQHVLEPERSKPAGPIPYKSRDYQAAETVRHAYEDHGGQDETHRLNVST</sequence>
<evidence type="ECO:0000313" key="2">
    <source>
        <dbReference type="EMBL" id="MEJ8475809.1"/>
    </source>
</evidence>
<name>A0ABU8TNR4_9HYPH</name>
<proteinExistence type="predicted"/>
<feature type="region of interest" description="Disordered" evidence="1">
    <location>
        <begin position="1"/>
        <end position="56"/>
    </location>
</feature>
<evidence type="ECO:0000313" key="3">
    <source>
        <dbReference type="Proteomes" id="UP001385499"/>
    </source>
</evidence>
<protein>
    <submittedName>
        <fullName evidence="2">Uncharacterized protein</fullName>
    </submittedName>
</protein>
<reference evidence="2 3" key="1">
    <citation type="submission" date="2024-02" db="EMBL/GenBank/DDBJ databases">
        <title>Roseibium algae sp. nov., isolated from marine alga (Grateloupia sp.), showing potential in myo-inositol conversion.</title>
        <authorList>
            <person name="Wang Y."/>
        </authorList>
    </citation>
    <scope>NUCLEOTIDE SEQUENCE [LARGE SCALE GENOMIC DNA]</scope>
    <source>
        <strain evidence="2 3">H3510</strain>
    </source>
</reference>
<feature type="compositionally biased region" description="Basic and acidic residues" evidence="1">
    <location>
        <begin position="23"/>
        <end position="47"/>
    </location>
</feature>
<dbReference type="Proteomes" id="UP001385499">
    <property type="component" value="Unassembled WGS sequence"/>
</dbReference>